<organism evidence="4 5">
    <name type="scientific">Thioploca ingrica</name>
    <dbReference type="NCBI Taxonomy" id="40754"/>
    <lineage>
        <taxon>Bacteria</taxon>
        <taxon>Pseudomonadati</taxon>
        <taxon>Pseudomonadota</taxon>
        <taxon>Gammaproteobacteria</taxon>
        <taxon>Thiotrichales</taxon>
        <taxon>Thiotrichaceae</taxon>
        <taxon>Thioploca</taxon>
    </lineage>
</organism>
<keyword evidence="2" id="KW-0949">S-adenosyl-L-methionine</keyword>
<dbReference type="GO" id="GO:0008168">
    <property type="term" value="F:methyltransferase activity"/>
    <property type="evidence" value="ECO:0007669"/>
    <property type="project" value="UniProtKB-KW"/>
</dbReference>
<dbReference type="SUPFAM" id="SSF53335">
    <property type="entry name" value="S-adenosyl-L-methionine-dependent methyltransferases"/>
    <property type="match status" value="1"/>
</dbReference>
<dbReference type="PANTHER" id="PTHR47739">
    <property type="entry name" value="TRNA1(VAL) (ADENINE(37)-N6)-METHYLTRANSFERASE"/>
    <property type="match status" value="1"/>
</dbReference>
<dbReference type="OrthoDB" id="5383291at2"/>
<keyword evidence="4" id="KW-0808">Transferase</keyword>
<evidence type="ECO:0000256" key="2">
    <source>
        <dbReference type="ARBA" id="ARBA00022691"/>
    </source>
</evidence>
<dbReference type="CDD" id="cd02440">
    <property type="entry name" value="AdoMet_MTases"/>
    <property type="match status" value="1"/>
</dbReference>
<dbReference type="STRING" id="40754.THII_2785"/>
<sequence length="209" mass="22677">MLICFNSILFFCNFNEHLKQPTVYFGPDSVALGTFHIPLPHNGKCLDLGAGSGIQAMNIALHHSQSSITAVEINPATAKMAEFNLRFNGFDDRIQVINQSAQDFAIQDQQSYDLIVSNTPFVPVPNTMKFPLVGHGGADGLALTKEILSLYLPKLNPGGAMEFLGFGLGKEGELLFAKELNRIVEQHSGCGGQILITGKTNDLVTWATI</sequence>
<keyword evidence="5" id="KW-1185">Reference proteome</keyword>
<name>A0A090AMB2_9GAMM</name>
<dbReference type="Pfam" id="PF05175">
    <property type="entry name" value="MTS"/>
    <property type="match status" value="1"/>
</dbReference>
<dbReference type="InterPro" id="IPR050210">
    <property type="entry name" value="tRNA_Adenine-N(6)_MTase"/>
</dbReference>
<dbReference type="Gene3D" id="3.40.50.150">
    <property type="entry name" value="Vaccinia Virus protein VP39"/>
    <property type="match status" value="1"/>
</dbReference>
<proteinExistence type="predicted"/>
<keyword evidence="1 4" id="KW-0489">Methyltransferase</keyword>
<evidence type="ECO:0000256" key="1">
    <source>
        <dbReference type="ARBA" id="ARBA00022603"/>
    </source>
</evidence>
<dbReference type="InterPro" id="IPR007848">
    <property type="entry name" value="Small_mtfrase_dom"/>
</dbReference>
<feature type="domain" description="Methyltransferase small" evidence="3">
    <location>
        <begin position="36"/>
        <end position="122"/>
    </location>
</feature>
<gene>
    <name evidence="4" type="ORF">THII_2785</name>
</gene>
<evidence type="ECO:0000313" key="4">
    <source>
        <dbReference type="EMBL" id="BAP57082.1"/>
    </source>
</evidence>
<accession>A0A090AMB2</accession>
<dbReference type="HOGENOM" id="CLU_1314897_0_0_6"/>
<evidence type="ECO:0000313" key="5">
    <source>
        <dbReference type="Proteomes" id="UP000031623"/>
    </source>
</evidence>
<dbReference type="AlphaFoldDB" id="A0A090AMB2"/>
<protein>
    <submittedName>
        <fullName evidence="4">Methyltransferase small</fullName>
    </submittedName>
</protein>
<dbReference type="PANTHER" id="PTHR47739:SF1">
    <property type="entry name" value="TRNA1(VAL) (ADENINE(37)-N6)-METHYLTRANSFERASE"/>
    <property type="match status" value="1"/>
</dbReference>
<dbReference type="InterPro" id="IPR029063">
    <property type="entry name" value="SAM-dependent_MTases_sf"/>
</dbReference>
<dbReference type="Proteomes" id="UP000031623">
    <property type="component" value="Chromosome"/>
</dbReference>
<dbReference type="KEGG" id="tig:THII_2785"/>
<evidence type="ECO:0000259" key="3">
    <source>
        <dbReference type="Pfam" id="PF05175"/>
    </source>
</evidence>
<dbReference type="GO" id="GO:0032259">
    <property type="term" value="P:methylation"/>
    <property type="evidence" value="ECO:0007669"/>
    <property type="project" value="UniProtKB-KW"/>
</dbReference>
<dbReference type="EMBL" id="AP014633">
    <property type="protein sequence ID" value="BAP57082.1"/>
    <property type="molecule type" value="Genomic_DNA"/>
</dbReference>
<reference evidence="4 5" key="1">
    <citation type="journal article" date="2014" name="ISME J.">
        <title>Ecophysiology of Thioploca ingrica as revealed by the complete genome sequence supplemented with proteomic evidence.</title>
        <authorList>
            <person name="Kojima H."/>
            <person name="Ogura Y."/>
            <person name="Yamamoto N."/>
            <person name="Togashi T."/>
            <person name="Mori H."/>
            <person name="Watanabe T."/>
            <person name="Nemoto F."/>
            <person name="Kurokawa K."/>
            <person name="Hayashi T."/>
            <person name="Fukui M."/>
        </authorList>
    </citation>
    <scope>NUCLEOTIDE SEQUENCE [LARGE SCALE GENOMIC DNA]</scope>
</reference>